<feature type="region of interest" description="Disordered" evidence="3">
    <location>
        <begin position="1247"/>
        <end position="1269"/>
    </location>
</feature>
<dbReference type="Gene3D" id="3.40.605.10">
    <property type="entry name" value="Aldehyde Dehydrogenase, Chain A, domain 1"/>
    <property type="match status" value="1"/>
</dbReference>
<evidence type="ECO:0000256" key="3">
    <source>
        <dbReference type="SAM" id="MobiDB-lite"/>
    </source>
</evidence>
<comment type="caution">
    <text evidence="5">The sequence shown here is derived from an EMBL/GenBank/DDBJ whole genome shotgun (WGS) entry which is preliminary data.</text>
</comment>
<keyword evidence="6" id="KW-1185">Reference proteome</keyword>
<dbReference type="PANTHER" id="PTHR43353:SF5">
    <property type="entry name" value="SUCCINATE-SEMIALDEHYDE DEHYDROGENASE, MITOCHONDRIAL"/>
    <property type="match status" value="1"/>
</dbReference>
<organism evidence="5 6">
    <name type="scientific">Symbiodinium microadriaticum</name>
    <name type="common">Dinoflagellate</name>
    <name type="synonym">Zooxanthella microadriatica</name>
    <dbReference type="NCBI Taxonomy" id="2951"/>
    <lineage>
        <taxon>Eukaryota</taxon>
        <taxon>Sar</taxon>
        <taxon>Alveolata</taxon>
        <taxon>Dinophyceae</taxon>
        <taxon>Suessiales</taxon>
        <taxon>Symbiodiniaceae</taxon>
        <taxon>Symbiodinium</taxon>
    </lineage>
</organism>
<evidence type="ECO:0000256" key="2">
    <source>
        <dbReference type="SAM" id="Coils"/>
    </source>
</evidence>
<dbReference type="InterPro" id="IPR050740">
    <property type="entry name" value="Aldehyde_DH_Superfamily"/>
</dbReference>
<reference evidence="5 6" key="1">
    <citation type="submission" date="2016-02" db="EMBL/GenBank/DDBJ databases">
        <title>Genome analysis of coral dinoflagellate symbionts highlights evolutionary adaptations to a symbiotic lifestyle.</title>
        <authorList>
            <person name="Aranda M."/>
            <person name="Li Y."/>
            <person name="Liew Y.J."/>
            <person name="Baumgarten S."/>
            <person name="Simakov O."/>
            <person name="Wilson M."/>
            <person name="Piel J."/>
            <person name="Ashoor H."/>
            <person name="Bougouffa S."/>
            <person name="Bajic V.B."/>
            <person name="Ryu T."/>
            <person name="Ravasi T."/>
            <person name="Bayer T."/>
            <person name="Micklem G."/>
            <person name="Kim H."/>
            <person name="Bhak J."/>
            <person name="Lajeunesse T.C."/>
            <person name="Voolstra C.R."/>
        </authorList>
    </citation>
    <scope>NUCLEOTIDE SEQUENCE [LARGE SCALE GENOMIC DNA]</scope>
    <source>
        <strain evidence="5 6">CCMP2467</strain>
    </source>
</reference>
<feature type="compositionally biased region" description="Low complexity" evidence="3">
    <location>
        <begin position="194"/>
        <end position="205"/>
    </location>
</feature>
<dbReference type="OrthoDB" id="433279at2759"/>
<dbReference type="InterPro" id="IPR015590">
    <property type="entry name" value="Aldehyde_DH_dom"/>
</dbReference>
<feature type="domain" description="Aldehyde dehydrogenase" evidence="4">
    <location>
        <begin position="369"/>
        <end position="811"/>
    </location>
</feature>
<dbReference type="SUPFAM" id="SSF53720">
    <property type="entry name" value="ALDH-like"/>
    <property type="match status" value="1"/>
</dbReference>
<proteinExistence type="predicted"/>
<feature type="region of interest" description="Disordered" evidence="3">
    <location>
        <begin position="1732"/>
        <end position="1773"/>
    </location>
</feature>
<accession>A0A1Q9EI31</accession>
<feature type="region of interest" description="Disordered" evidence="3">
    <location>
        <begin position="1403"/>
        <end position="1438"/>
    </location>
</feature>
<feature type="region of interest" description="Disordered" evidence="3">
    <location>
        <begin position="194"/>
        <end position="220"/>
    </location>
</feature>
<feature type="compositionally biased region" description="Basic and acidic residues" evidence="3">
    <location>
        <begin position="1733"/>
        <end position="1762"/>
    </location>
</feature>
<dbReference type="EMBL" id="LSRX01000147">
    <property type="protein sequence ID" value="OLQ07096.1"/>
    <property type="molecule type" value="Genomic_DNA"/>
</dbReference>
<keyword evidence="2" id="KW-0175">Coiled coil</keyword>
<name>A0A1Q9EI31_SYMMI</name>
<evidence type="ECO:0000256" key="1">
    <source>
        <dbReference type="ARBA" id="ARBA00023002"/>
    </source>
</evidence>
<dbReference type="InterPro" id="IPR016161">
    <property type="entry name" value="Ald_DH/histidinol_DH"/>
</dbReference>
<keyword evidence="1" id="KW-0560">Oxidoreductase</keyword>
<evidence type="ECO:0000313" key="5">
    <source>
        <dbReference type="EMBL" id="OLQ07096.1"/>
    </source>
</evidence>
<feature type="compositionally biased region" description="Basic and acidic residues" evidence="3">
    <location>
        <begin position="210"/>
        <end position="220"/>
    </location>
</feature>
<evidence type="ECO:0000313" key="6">
    <source>
        <dbReference type="Proteomes" id="UP000186817"/>
    </source>
</evidence>
<dbReference type="Gene3D" id="3.40.309.10">
    <property type="entry name" value="Aldehyde Dehydrogenase, Chain A, domain 2"/>
    <property type="match status" value="1"/>
</dbReference>
<dbReference type="PANTHER" id="PTHR43353">
    <property type="entry name" value="SUCCINATE-SEMIALDEHYDE DEHYDROGENASE, MITOCHONDRIAL"/>
    <property type="match status" value="1"/>
</dbReference>
<feature type="coiled-coil region" evidence="2">
    <location>
        <begin position="1142"/>
        <end position="1183"/>
    </location>
</feature>
<evidence type="ECO:0000259" key="4">
    <source>
        <dbReference type="Pfam" id="PF00171"/>
    </source>
</evidence>
<sequence length="1773" mass="190983">MASWFATSAEEIRRQLEQLAGESGGKFTSEDVGLGALFEHGQAVLRASADRAAEQVQQSVQRLASEADEGLQTVGATFAASVNAWSGQRAAEDLQSSDLINLYKSEVETFSSSYVQGDANDEASKSAAIAAQTLSLWNQRLQGDADADGNCLAAPGLRGLLETDGLQTVLRALTRGGRRRRPLLGRAAAVAAESAAGAAPRSPSGKPTRKASEDGKALDAKLSDAQTEAAVGEQLARLVLKVAAAPEALVAQLLALLAEAAEAADRCEGGELSEEKNPAEEDVCWVVNLLLATLTERKEADALASHRVGAALKEALDSFSQVESDGKGLQHLPAVCKAAPFAGGGRPDIGAITEVFSPVYCAETNQRICIGRQATMSPKEAVQAVEAAAKAWGRGRGEWPRKSLEQRVAAVEKLVEKLKERRSEIVSVLQWEICKNDADAAKEFDRTMDFIGALISAARGFDSTGMACHEGVHALLKRSPIGVMMNLGPSNYPFNETYATLIPAILMGDSVVMKVPNTGGLAHFLTMEAYAECFPAGVVNFVSGRGRDTMPPCMETGLVDVFAFIGSSKAADALVKAHPQPHRLKNLLSLDAKNLAIVMPDADLDVAVKECVAGSTSYNGQRCTAIKLIMVHKSIAEKFNEKFCAAISGLSAGLPFGKCNITPLASSSSEYMKTLTDDAISKGAKVLNEGGSHLDRSLFFPAVVYPVTHEMELWQAEQFGPVIPIAPYESIDEPIAWLEKMHFGQQSAIFTSQEATQPDADLAELLDVCALSTCRVNLNAQCQRGPDVYPFAGRRSSAMGTISVEEVLRAVSVETMVAGKKQEVIRSVPESTLEVDGQEKVGSAPTTELTLPEVQRPTWRRDAYRSDVWACYPMDGHWYRAQVRGFAPRDRVRVSWCSRPEHDDSLEYVQMRETETDGELFTELSSYSVMRVDASIRRPPPSPLDQVMPEAVCNQSLQTVEHHSQLFRRLRHVGKQLDVHLEWGSATSGGASATADCEAVWRYVPEDGNHIDIRSVPSVSGNRTHERLVAGEVFRVSETFEGSDGTLYLKLADGRGWVFDSKAGIGTLCVRCQSDSEEESQSDGLGPSEQPLSGTAETLSAWRVEIEERAEYLGTFASECEEEVHTFEGQISSSTAAMKVELETLQAERASVARRADGLRMRREELLAQLLEVEEELKGVESADAELDHRESQLKSSMGRVSKALSTQREASQENGLVAACRHRVLLGTVAASRQVEELVAKRAAAAADSTHPGKKLSAQQKKVRSATLESDKTRYRELQDLISSWQDQIWGPGSGALVSNTAAAAALQAAHLQAVSLVEDAQKEADEIAAAECGNLGLEGLWGLASPFAKSSIRRQMSRSAAGYKVMREQLCENLERLAELQCAATVRTRCGSLTSASTGHHGFGFSEGSGSDSSRESQDVARPNSGRKADRKPEESPFQALESKFRVQFAFAYVVVGLLGQQLSHSPCTIRLMCLVGLGIAPVKFLDLVVASPAMQCSKTEVSPTGLCFLAPTSQLLLLLHDPCIADVQVMTASSPSIFPSIGQIVRRCVGLLRAIDLVHSFRCYTSLVLLVDILRHGAHYMVLPSMLEAVLRRSHSSHAGHAAGAEGSEIAAATAAAALGFLLTALSQVAQGVGPSGLLDSWTLGGSAAAARKPHHGADWPVVLPTGRAVGTAGAYWGEGMCLGKRKRKQRERASAERKPGNVTETRMTIEHWRPLGAKTVGHTLALHSAESEAPERMSEDRAKTEARTRRGKEMETGRPIRSANEQFEL</sequence>
<dbReference type="Pfam" id="PF00171">
    <property type="entry name" value="Aldedh"/>
    <property type="match status" value="1"/>
</dbReference>
<protein>
    <submittedName>
        <fullName evidence="5">NADP-dependent glyceraldehyde-3-phosphate dehydrogenase</fullName>
    </submittedName>
</protein>
<dbReference type="CDD" id="cd20379">
    <property type="entry name" value="Tudor_dTUD-like"/>
    <property type="match status" value="1"/>
</dbReference>
<dbReference type="InterPro" id="IPR016162">
    <property type="entry name" value="Ald_DH_N"/>
</dbReference>
<dbReference type="InterPro" id="IPR016163">
    <property type="entry name" value="Ald_DH_C"/>
</dbReference>
<dbReference type="GO" id="GO:0016620">
    <property type="term" value="F:oxidoreductase activity, acting on the aldehyde or oxo group of donors, NAD or NADP as acceptor"/>
    <property type="evidence" value="ECO:0007669"/>
    <property type="project" value="InterPro"/>
</dbReference>
<gene>
    <name evidence="5" type="primary">gapN</name>
    <name evidence="5" type="ORF">AK812_SmicGene9530</name>
</gene>
<dbReference type="Proteomes" id="UP000186817">
    <property type="component" value="Unassembled WGS sequence"/>
</dbReference>